<protein>
    <recommendedName>
        <fullName evidence="4">Baseplate protein J-like domain-containing protein</fullName>
    </recommendedName>
</protein>
<organism evidence="2 3">
    <name type="scientific">Candidatus Uhrbacteria bacterium CG10_big_fil_rev_8_21_14_0_10_48_16</name>
    <dbReference type="NCBI Taxonomy" id="1975038"/>
    <lineage>
        <taxon>Bacteria</taxon>
        <taxon>Candidatus Uhriibacteriota</taxon>
    </lineage>
</organism>
<proteinExistence type="predicted"/>
<comment type="caution">
    <text evidence="2">The sequence shown here is derived from an EMBL/GenBank/DDBJ whole genome shotgun (WGS) entry which is preliminary data.</text>
</comment>
<reference evidence="3" key="1">
    <citation type="submission" date="2017-09" db="EMBL/GenBank/DDBJ databases">
        <title>Depth-based differentiation of microbial function through sediment-hosted aquifers and enrichment of novel symbionts in the deep terrestrial subsurface.</title>
        <authorList>
            <person name="Probst A.J."/>
            <person name="Ladd B."/>
            <person name="Jarett J.K."/>
            <person name="Geller-Mcgrath D.E."/>
            <person name="Sieber C.M.K."/>
            <person name="Emerson J.B."/>
            <person name="Anantharaman K."/>
            <person name="Thomas B.C."/>
            <person name="Malmstrom R."/>
            <person name="Stieglmeier M."/>
            <person name="Klingl A."/>
            <person name="Woyke T."/>
            <person name="Ryan C.M."/>
            <person name="Banfield J.F."/>
        </authorList>
    </citation>
    <scope>NUCLEOTIDE SEQUENCE [LARGE SCALE GENOMIC DNA]</scope>
</reference>
<evidence type="ECO:0000313" key="3">
    <source>
        <dbReference type="Proteomes" id="UP000231436"/>
    </source>
</evidence>
<evidence type="ECO:0008006" key="4">
    <source>
        <dbReference type="Google" id="ProtNLM"/>
    </source>
</evidence>
<accession>A0A2M8LFZ2</accession>
<name>A0A2M8LFZ2_9BACT</name>
<keyword evidence="1" id="KW-1133">Transmembrane helix</keyword>
<gene>
    <name evidence="2" type="ORF">COV05_05040</name>
</gene>
<evidence type="ECO:0000313" key="2">
    <source>
        <dbReference type="EMBL" id="PJE76373.1"/>
    </source>
</evidence>
<keyword evidence="1" id="KW-0472">Membrane</keyword>
<dbReference type="AlphaFoldDB" id="A0A2M8LFZ2"/>
<dbReference type="Proteomes" id="UP000231436">
    <property type="component" value="Unassembled WGS sequence"/>
</dbReference>
<evidence type="ECO:0000256" key="1">
    <source>
        <dbReference type="SAM" id="Phobius"/>
    </source>
</evidence>
<dbReference type="EMBL" id="PFEU01000028">
    <property type="protein sequence ID" value="PJE76373.1"/>
    <property type="molecule type" value="Genomic_DNA"/>
</dbReference>
<feature type="transmembrane region" description="Helical" evidence="1">
    <location>
        <begin position="48"/>
        <end position="67"/>
    </location>
</feature>
<keyword evidence="1" id="KW-0812">Transmembrane</keyword>
<sequence length="408" mass="43939">MTTKKAAPKKRVAVKKGGTRATKISVKDVEDLDIHQPAAVPLIMYRRIALTFIVLVASALLAVLYLSTVQAIIHVDSTEADITAEFVANVFETPTRVTDVRGTVVSGTIGKSQTFEPSGESSKLVEDVARGMVTIRNELSFAQQLVATTRFLSESGVLFRLEDGVTVPAGGSVEAELYADVAGASGNIEATRFTIPGLSEARQASVYAQSDTAFVGGEYSVAVVSQAELDASALELELALVADAKEMLIAEVGETFSGQSYDVEIVEKTFSIEPETEAESFDVALTLKVTGVFYDSESLEKIAIAKLYEDLGQGQEFLNISSENMSVRVEGVDEEAGQANILVSLSVPAITSRTSEALQVKRFVGMTEEEVRDLLVGEGVATDVSVEFFPFWVSTVPRLKDHIYIDIR</sequence>